<dbReference type="SUPFAM" id="SSF55681">
    <property type="entry name" value="Class II aaRS and biotin synthetases"/>
    <property type="match status" value="1"/>
</dbReference>
<proteinExistence type="inferred from homology"/>
<comment type="domain">
    <text evidence="12">Consists of three domains; the N-terminal catalytic domain, the editing domain and the C-terminal C-Ala domain. The editing domain removes incorrectly charged amino acids, while the C-Ala domain, along with tRNA(Ala), serves as a bridge to cooperatively bring together the editing and aminoacylation centers thus stimulating deacylation of misacylated tRNAs.</text>
</comment>
<dbReference type="Pfam" id="PF07973">
    <property type="entry name" value="tRNA_SAD"/>
    <property type="match status" value="1"/>
</dbReference>
<dbReference type="Gene3D" id="6.10.250.550">
    <property type="match status" value="1"/>
</dbReference>
<dbReference type="Gene3D" id="3.10.310.40">
    <property type="match status" value="1"/>
</dbReference>
<dbReference type="PROSITE" id="PS50860">
    <property type="entry name" value="AA_TRNA_LIGASE_II_ALA"/>
    <property type="match status" value="1"/>
</dbReference>
<protein>
    <recommendedName>
        <fullName evidence="12">Alanine--tRNA ligase</fullName>
        <ecNumber evidence="12">6.1.1.7</ecNumber>
    </recommendedName>
    <alternativeName>
        <fullName evidence="12">Alanyl-tRNA synthetase</fullName>
        <shortName evidence="12">AlaRS</shortName>
    </alternativeName>
</protein>
<evidence type="ECO:0000256" key="3">
    <source>
        <dbReference type="ARBA" id="ARBA00022555"/>
    </source>
</evidence>
<dbReference type="EC" id="6.1.1.7" evidence="12"/>
<keyword evidence="12" id="KW-0963">Cytoplasm</keyword>
<dbReference type="NCBIfam" id="TIGR00344">
    <property type="entry name" value="alaS"/>
    <property type="match status" value="1"/>
</dbReference>
<dbReference type="GO" id="GO:0005829">
    <property type="term" value="C:cytosol"/>
    <property type="evidence" value="ECO:0007669"/>
    <property type="project" value="TreeGrafter"/>
</dbReference>
<dbReference type="PRINTS" id="PR00980">
    <property type="entry name" value="TRNASYNTHALA"/>
</dbReference>
<dbReference type="InterPro" id="IPR045864">
    <property type="entry name" value="aa-tRNA-synth_II/BPL/LPL"/>
</dbReference>
<dbReference type="EMBL" id="FNCY01000009">
    <property type="protein sequence ID" value="SDH81386.1"/>
    <property type="molecule type" value="Genomic_DNA"/>
</dbReference>
<dbReference type="Gene3D" id="2.40.30.130">
    <property type="match status" value="1"/>
</dbReference>
<dbReference type="STRING" id="83767.SAMN05660652_02321"/>
<dbReference type="GO" id="GO:0045892">
    <property type="term" value="P:negative regulation of DNA-templated transcription"/>
    <property type="evidence" value="ECO:0007669"/>
    <property type="project" value="TreeGrafter"/>
</dbReference>
<dbReference type="FunFam" id="3.30.980.10:FF:000004">
    <property type="entry name" value="Alanine--tRNA ligase, cytoplasmic"/>
    <property type="match status" value="1"/>
</dbReference>
<keyword evidence="10 12" id="KW-0648">Protein biosynthesis</keyword>
<dbReference type="SUPFAM" id="SSF55186">
    <property type="entry name" value="ThrRS/AlaRS common domain"/>
    <property type="match status" value="1"/>
</dbReference>
<comment type="cofactor">
    <cofactor evidence="12">
        <name>Zn(2+)</name>
        <dbReference type="ChEBI" id="CHEBI:29105"/>
    </cofactor>
    <text evidence="12">Binds 1 zinc ion per subunit.</text>
</comment>
<dbReference type="InterPro" id="IPR018162">
    <property type="entry name" value="Ala-tRNA-ligase_IIc_anticod-bd"/>
</dbReference>
<dbReference type="InterPro" id="IPR018164">
    <property type="entry name" value="Ala-tRNA-synth_IIc_N"/>
</dbReference>
<accession>A0A1G8FH56</accession>
<dbReference type="Pfam" id="PF01411">
    <property type="entry name" value="tRNA-synt_2c"/>
    <property type="match status" value="1"/>
</dbReference>
<evidence type="ECO:0000313" key="15">
    <source>
        <dbReference type="Proteomes" id="UP000198607"/>
    </source>
</evidence>
<evidence type="ECO:0000256" key="7">
    <source>
        <dbReference type="ARBA" id="ARBA00022833"/>
    </source>
</evidence>
<organism evidence="14 15">
    <name type="scientific">Propionivibrio dicarboxylicus</name>
    <dbReference type="NCBI Taxonomy" id="83767"/>
    <lineage>
        <taxon>Bacteria</taxon>
        <taxon>Pseudomonadati</taxon>
        <taxon>Pseudomonadota</taxon>
        <taxon>Betaproteobacteria</taxon>
        <taxon>Rhodocyclales</taxon>
        <taxon>Rhodocyclaceae</taxon>
        <taxon>Propionivibrio</taxon>
    </lineage>
</organism>
<reference evidence="14 15" key="1">
    <citation type="submission" date="2016-10" db="EMBL/GenBank/DDBJ databases">
        <authorList>
            <person name="de Groot N.N."/>
        </authorList>
    </citation>
    <scope>NUCLEOTIDE SEQUENCE [LARGE SCALE GENOMIC DNA]</scope>
    <source>
        <strain evidence="14 15">DSM 5885</strain>
    </source>
</reference>
<evidence type="ECO:0000256" key="10">
    <source>
        <dbReference type="ARBA" id="ARBA00022917"/>
    </source>
</evidence>
<dbReference type="InterPro" id="IPR012947">
    <property type="entry name" value="tRNA_SAD"/>
</dbReference>
<keyword evidence="7 12" id="KW-0862">Zinc</keyword>
<dbReference type="FunFam" id="3.30.930.10:FF:000004">
    <property type="entry name" value="Alanine--tRNA ligase"/>
    <property type="match status" value="1"/>
</dbReference>
<comment type="similarity">
    <text evidence="2 12">Belongs to the class-II aminoacyl-tRNA synthetase family.</text>
</comment>
<feature type="domain" description="Alanyl-transfer RNA synthetases family profile" evidence="13">
    <location>
        <begin position="1"/>
        <end position="705"/>
    </location>
</feature>
<evidence type="ECO:0000259" key="13">
    <source>
        <dbReference type="PROSITE" id="PS50860"/>
    </source>
</evidence>
<dbReference type="OrthoDB" id="9803884at2"/>
<dbReference type="Proteomes" id="UP000198607">
    <property type="component" value="Unassembled WGS sequence"/>
</dbReference>
<dbReference type="CDD" id="cd00673">
    <property type="entry name" value="AlaRS_core"/>
    <property type="match status" value="1"/>
</dbReference>
<feature type="binding site" evidence="12">
    <location>
        <position position="662"/>
    </location>
    <ligand>
        <name>Zn(2+)</name>
        <dbReference type="ChEBI" id="CHEBI:29105"/>
    </ligand>
</feature>
<dbReference type="Gene3D" id="3.30.980.10">
    <property type="entry name" value="Threonyl-trna Synthetase, Chain A, domain 2"/>
    <property type="match status" value="1"/>
</dbReference>
<feature type="binding site" evidence="12">
    <location>
        <position position="666"/>
    </location>
    <ligand>
        <name>Zn(2+)</name>
        <dbReference type="ChEBI" id="CHEBI:29105"/>
    </ligand>
</feature>
<evidence type="ECO:0000256" key="9">
    <source>
        <dbReference type="ARBA" id="ARBA00022884"/>
    </source>
</evidence>
<dbReference type="GO" id="GO:0002161">
    <property type="term" value="F:aminoacyl-tRNA deacylase activity"/>
    <property type="evidence" value="ECO:0007669"/>
    <property type="project" value="TreeGrafter"/>
</dbReference>
<name>A0A1G8FH56_9RHOO</name>
<evidence type="ECO:0000256" key="5">
    <source>
        <dbReference type="ARBA" id="ARBA00022723"/>
    </source>
</evidence>
<gene>
    <name evidence="12" type="primary">alaS</name>
    <name evidence="14" type="ORF">SAMN05660652_02321</name>
</gene>
<dbReference type="RefSeq" id="WP_091937798.1">
    <property type="nucleotide sequence ID" value="NZ_FNCY01000009.1"/>
</dbReference>
<keyword evidence="6 12" id="KW-0547">Nucleotide-binding</keyword>
<dbReference type="AlphaFoldDB" id="A0A1G8FH56"/>
<dbReference type="GO" id="GO:0006419">
    <property type="term" value="P:alanyl-tRNA aminoacylation"/>
    <property type="evidence" value="ECO:0007669"/>
    <property type="project" value="UniProtKB-UniRule"/>
</dbReference>
<dbReference type="PANTHER" id="PTHR11777">
    <property type="entry name" value="ALANYL-TRNA SYNTHETASE"/>
    <property type="match status" value="1"/>
</dbReference>
<dbReference type="PANTHER" id="PTHR11777:SF9">
    <property type="entry name" value="ALANINE--TRNA LIGASE, CYTOPLASMIC"/>
    <property type="match status" value="1"/>
</dbReference>
<keyword evidence="3 12" id="KW-0820">tRNA-binding</keyword>
<dbReference type="HAMAP" id="MF_00036_B">
    <property type="entry name" value="Ala_tRNA_synth_B"/>
    <property type="match status" value="1"/>
</dbReference>
<dbReference type="GO" id="GO:0008270">
    <property type="term" value="F:zinc ion binding"/>
    <property type="evidence" value="ECO:0007669"/>
    <property type="project" value="UniProtKB-UniRule"/>
</dbReference>
<evidence type="ECO:0000256" key="12">
    <source>
        <dbReference type="HAMAP-Rule" id="MF_00036"/>
    </source>
</evidence>
<dbReference type="GO" id="GO:0000049">
    <property type="term" value="F:tRNA binding"/>
    <property type="evidence" value="ECO:0007669"/>
    <property type="project" value="UniProtKB-KW"/>
</dbReference>
<dbReference type="FunFam" id="3.10.310.40:FF:000001">
    <property type="entry name" value="Alanine--tRNA ligase"/>
    <property type="match status" value="1"/>
</dbReference>
<keyword evidence="15" id="KW-1185">Reference proteome</keyword>
<dbReference type="SUPFAM" id="SSF101353">
    <property type="entry name" value="Putative anticodon-binding domain of alanyl-tRNA synthetase (AlaRS)"/>
    <property type="match status" value="1"/>
</dbReference>
<dbReference type="GO" id="GO:0004813">
    <property type="term" value="F:alanine-tRNA ligase activity"/>
    <property type="evidence" value="ECO:0007669"/>
    <property type="project" value="UniProtKB-UniRule"/>
</dbReference>
<dbReference type="InterPro" id="IPR009000">
    <property type="entry name" value="Transl_B-barrel_sf"/>
</dbReference>
<evidence type="ECO:0000256" key="6">
    <source>
        <dbReference type="ARBA" id="ARBA00022741"/>
    </source>
</evidence>
<keyword evidence="5 12" id="KW-0479">Metal-binding</keyword>
<dbReference type="InterPro" id="IPR003156">
    <property type="entry name" value="DHHA1_dom"/>
</dbReference>
<dbReference type="Gene3D" id="3.30.930.10">
    <property type="entry name" value="Bira Bifunctional Protein, Domain 2"/>
    <property type="match status" value="1"/>
</dbReference>
<dbReference type="FunFam" id="3.30.54.20:FF:000001">
    <property type="entry name" value="Alanine--tRNA ligase"/>
    <property type="match status" value="1"/>
</dbReference>
<keyword evidence="9 12" id="KW-0694">RNA-binding</keyword>
<comment type="subcellular location">
    <subcellularLocation>
        <location evidence="1 12">Cytoplasm</location>
    </subcellularLocation>
</comment>
<dbReference type="Gene3D" id="3.30.54.20">
    <property type="match status" value="1"/>
</dbReference>
<comment type="catalytic activity">
    <reaction evidence="12">
        <text>tRNA(Ala) + L-alanine + ATP = L-alanyl-tRNA(Ala) + AMP + diphosphate</text>
        <dbReference type="Rhea" id="RHEA:12540"/>
        <dbReference type="Rhea" id="RHEA-COMP:9657"/>
        <dbReference type="Rhea" id="RHEA-COMP:9923"/>
        <dbReference type="ChEBI" id="CHEBI:30616"/>
        <dbReference type="ChEBI" id="CHEBI:33019"/>
        <dbReference type="ChEBI" id="CHEBI:57972"/>
        <dbReference type="ChEBI" id="CHEBI:78442"/>
        <dbReference type="ChEBI" id="CHEBI:78497"/>
        <dbReference type="ChEBI" id="CHEBI:456215"/>
        <dbReference type="EC" id="6.1.1.7"/>
    </reaction>
</comment>
<evidence type="ECO:0000256" key="4">
    <source>
        <dbReference type="ARBA" id="ARBA00022598"/>
    </source>
</evidence>
<dbReference type="GO" id="GO:0005524">
    <property type="term" value="F:ATP binding"/>
    <property type="evidence" value="ECO:0007669"/>
    <property type="project" value="UniProtKB-UniRule"/>
</dbReference>
<dbReference type="InterPro" id="IPR018165">
    <property type="entry name" value="Ala-tRNA-synth_IIc_core"/>
</dbReference>
<dbReference type="FunFam" id="2.40.30.130:FF:000001">
    <property type="entry name" value="Alanine--tRNA ligase"/>
    <property type="match status" value="1"/>
</dbReference>
<dbReference type="InterPro" id="IPR023033">
    <property type="entry name" value="Ala_tRNA_ligase_euk/bac"/>
</dbReference>
<dbReference type="InterPro" id="IPR018163">
    <property type="entry name" value="Thr/Ala-tRNA-synth_IIc_edit"/>
</dbReference>
<evidence type="ECO:0000256" key="8">
    <source>
        <dbReference type="ARBA" id="ARBA00022840"/>
    </source>
</evidence>
<evidence type="ECO:0000313" key="14">
    <source>
        <dbReference type="EMBL" id="SDH81386.1"/>
    </source>
</evidence>
<evidence type="ECO:0000256" key="1">
    <source>
        <dbReference type="ARBA" id="ARBA00004496"/>
    </source>
</evidence>
<keyword evidence="11 12" id="KW-0030">Aminoacyl-tRNA synthetase</keyword>
<evidence type="ECO:0000256" key="2">
    <source>
        <dbReference type="ARBA" id="ARBA00008226"/>
    </source>
</evidence>
<dbReference type="SUPFAM" id="SSF50447">
    <property type="entry name" value="Translation proteins"/>
    <property type="match status" value="1"/>
</dbReference>
<dbReference type="SMART" id="SM00863">
    <property type="entry name" value="tRNA_SAD"/>
    <property type="match status" value="1"/>
</dbReference>
<dbReference type="InterPro" id="IPR002318">
    <property type="entry name" value="Ala-tRNA-lgiase_IIc"/>
</dbReference>
<dbReference type="Pfam" id="PF02272">
    <property type="entry name" value="DHHA1"/>
    <property type="match status" value="1"/>
</dbReference>
<sequence>MKSAEIREKFLKFFESKGHQIVASSSLVPHDDPTLLFTNAGMNQFKDVFLGFDKRPYVRATTSQKCVRAGGKHNDLENVGYTARHHTFFEMLGNFSFGDYFKRDAIAYAWELLTVVFKLPQERLWVTVYAEDDEAYDIWNKVVGVPAERIVRIGDNKGARYASDNFWMMGDTGPCGPCTEIFYDHGEHIPGGPPGSPDEDGDRYIEIWNNVFMQFNRDESGVMHPLPKPSVDTGMGLERITAVLQHVNSNYDIDLLANLVRAAARETSDADMTSPSLRVLADHIRACSFLIADGVIPGNEGRGYVLRRIIRRAIRHGYKLGARAAFFHRLVPDLVAEMGAAYPELVAGEKRVMDVLKQEEDRFFSTIEHGMAILEAELVEVGVKGVFNGETAFKLHDTYGFPLDLTADICRERGVTVDAAGFEAAMNRQKEQARAAGKFKMSAALDYSGAETVFHGYESLEVRATVLALYKDGVVASALNEGDAGTVVLDHTPFYAESGGQVGDRGILQSAQGIFAVEDTQKIQAAVFGHQGVLTTGSLKVGDALTAKVDTLARKRTMRNHSVTHLMHKALREVLGEHVQQKGSQVDPDKTRFDFVHNQPLTDDEIHRVEKIVNAEILENVECQHRVMPIAEAQKLGAMMLFGEKYGDEVRVIDIGSSRELCGGTHVRRTGDIGVFSIVAEGGVAAGVRRVEAITGDVALAYMQGMETALGGVAGTLKVQPSDVHARVYSILDQVRQLEREIALLKSKQVAGQGEALISGAVEVKGAKLVAAVLEDADVNALRMAVDKLRDRLKSAIVVLAATAGGKVTLIAGVTSDLTGKVKAGELVNFVAQQVGGKGGGRPDMAQAGGTEPEKLPAALAAVRAWVEQKL</sequence>
<keyword evidence="8 12" id="KW-0067">ATP-binding</keyword>
<comment type="function">
    <text evidence="12">Catalyzes the attachment of alanine to tRNA(Ala) in a two-step reaction: alanine is first activated by ATP to form Ala-AMP and then transferred to the acceptor end of tRNA(Ala). Also edits incorrectly charged Ser-tRNA(Ala) and Gly-tRNA(Ala) via its editing domain.</text>
</comment>
<dbReference type="InterPro" id="IPR050058">
    <property type="entry name" value="Ala-tRNA_ligase"/>
</dbReference>
<evidence type="ECO:0000256" key="11">
    <source>
        <dbReference type="ARBA" id="ARBA00023146"/>
    </source>
</evidence>
<feature type="binding site" evidence="12">
    <location>
        <position position="565"/>
    </location>
    <ligand>
        <name>Zn(2+)</name>
        <dbReference type="ChEBI" id="CHEBI:29105"/>
    </ligand>
</feature>
<keyword evidence="4 12" id="KW-0436">Ligase</keyword>
<feature type="binding site" evidence="12">
    <location>
        <position position="561"/>
    </location>
    <ligand>
        <name>Zn(2+)</name>
        <dbReference type="ChEBI" id="CHEBI:29105"/>
    </ligand>
</feature>